<dbReference type="InterPro" id="IPR043968">
    <property type="entry name" value="SGNH"/>
</dbReference>
<feature type="transmembrane region" description="Helical" evidence="1">
    <location>
        <begin position="103"/>
        <end position="126"/>
    </location>
</feature>
<reference evidence="5" key="1">
    <citation type="submission" date="2016-11" db="UniProtKB">
        <authorList>
            <consortium name="WormBaseParasite"/>
        </authorList>
    </citation>
    <scope>IDENTIFICATION</scope>
</reference>
<keyword evidence="1" id="KW-0472">Membrane</keyword>
<dbReference type="PANTHER" id="PTHR23028">
    <property type="entry name" value="ACETYLTRANSFERASE"/>
    <property type="match status" value="1"/>
</dbReference>
<keyword evidence="4" id="KW-1185">Reference proteome</keyword>
<dbReference type="WBParaSite" id="Csp11.Scaffold630.g16812.t2">
    <property type="protein sequence ID" value="Csp11.Scaffold630.g16812.t2"/>
    <property type="gene ID" value="Csp11.Scaffold630.g16812"/>
</dbReference>
<dbReference type="InterPro" id="IPR050879">
    <property type="entry name" value="Acyltransferase_3"/>
</dbReference>
<feature type="transmembrane region" description="Helical" evidence="1">
    <location>
        <begin position="39"/>
        <end position="58"/>
    </location>
</feature>
<evidence type="ECO:0000259" key="3">
    <source>
        <dbReference type="Pfam" id="PF19040"/>
    </source>
</evidence>
<dbReference type="STRING" id="1561998.A0A1I7UKA4"/>
<organism evidence="4 5">
    <name type="scientific">Caenorhabditis tropicalis</name>
    <dbReference type="NCBI Taxonomy" id="1561998"/>
    <lineage>
        <taxon>Eukaryota</taxon>
        <taxon>Metazoa</taxon>
        <taxon>Ecdysozoa</taxon>
        <taxon>Nematoda</taxon>
        <taxon>Chromadorea</taxon>
        <taxon>Rhabditida</taxon>
        <taxon>Rhabditina</taxon>
        <taxon>Rhabditomorpha</taxon>
        <taxon>Rhabditoidea</taxon>
        <taxon>Rhabditidae</taxon>
        <taxon>Peloderinae</taxon>
        <taxon>Caenorhabditis</taxon>
    </lineage>
</organism>
<dbReference type="Pfam" id="PF19040">
    <property type="entry name" value="SGNH"/>
    <property type="match status" value="1"/>
</dbReference>
<dbReference type="eggNOG" id="ENOG502S34G">
    <property type="taxonomic scope" value="Eukaryota"/>
</dbReference>
<dbReference type="AlphaFoldDB" id="A0A1I7UKA4"/>
<protein>
    <submittedName>
        <fullName evidence="5">Acyl_transf_3 domain-containing protein</fullName>
    </submittedName>
</protein>
<dbReference type="Pfam" id="PF01757">
    <property type="entry name" value="Acyl_transf_3"/>
    <property type="match status" value="1"/>
</dbReference>
<evidence type="ECO:0000313" key="4">
    <source>
        <dbReference type="Proteomes" id="UP000095282"/>
    </source>
</evidence>
<evidence type="ECO:0000259" key="2">
    <source>
        <dbReference type="Pfam" id="PF01757"/>
    </source>
</evidence>
<dbReference type="PANTHER" id="PTHR23028:SF3">
    <property type="entry name" value="ACYL_TRANSF_3 DOMAIN-CONTAINING PROTEIN-RELATED"/>
    <property type="match status" value="1"/>
</dbReference>
<dbReference type="Proteomes" id="UP000095282">
    <property type="component" value="Unplaced"/>
</dbReference>
<evidence type="ECO:0000313" key="5">
    <source>
        <dbReference type="WBParaSite" id="Csp11.Scaffold630.g16812.t2"/>
    </source>
</evidence>
<keyword evidence="1" id="KW-1133">Transmembrane helix</keyword>
<proteinExistence type="predicted"/>
<name>A0A1I7UKA4_9PELO</name>
<feature type="domain" description="SGNH" evidence="3">
    <location>
        <begin position="338"/>
        <end position="446"/>
    </location>
</feature>
<dbReference type="GO" id="GO:0000271">
    <property type="term" value="P:polysaccharide biosynthetic process"/>
    <property type="evidence" value="ECO:0007669"/>
    <property type="project" value="TreeGrafter"/>
</dbReference>
<keyword evidence="1" id="KW-0812">Transmembrane</keyword>
<feature type="transmembrane region" description="Helical" evidence="1">
    <location>
        <begin position="12"/>
        <end position="33"/>
    </location>
</feature>
<dbReference type="GO" id="GO:0016020">
    <property type="term" value="C:membrane"/>
    <property type="evidence" value="ECO:0007669"/>
    <property type="project" value="TreeGrafter"/>
</dbReference>
<feature type="transmembrane region" description="Helical" evidence="1">
    <location>
        <begin position="133"/>
        <end position="153"/>
    </location>
</feature>
<dbReference type="InterPro" id="IPR002656">
    <property type="entry name" value="Acyl_transf_3_dom"/>
</dbReference>
<dbReference type="GO" id="GO:0016747">
    <property type="term" value="F:acyltransferase activity, transferring groups other than amino-acyl groups"/>
    <property type="evidence" value="ECO:0007669"/>
    <property type="project" value="InterPro"/>
</dbReference>
<evidence type="ECO:0000256" key="1">
    <source>
        <dbReference type="SAM" id="Phobius"/>
    </source>
</evidence>
<feature type="transmembrane region" description="Helical" evidence="1">
    <location>
        <begin position="267"/>
        <end position="285"/>
    </location>
</feature>
<sequence>MRKDIQCLRGVAIVSVFLYHLFPTLFVNGFLGVDIFKRILPLYFLVILLTVILVHCYLEDFLWENNDRYALASLFLVTNQLVIDDQADYFREFQAERTSLNVFVHLWSLSLEMQFYIFVPFIFIGLQILRKDVLKLIAVILITVIGFYFFALINPQFSFNFMFLRLWQFSSGFIALFCDRLKLFKKSEKSKKNEESKRFPIDKEDVFLESKTLCYIGDISYVMYLVHWPILSIFIAASVKSHLFCIMLTLISSIVLHHIFEKQYLKLNWKGIVLLVLILILGNGYSQYSIRNDTFWKTTIPKEIESIVNSNKKFFDYFWKTESLRDKCIENEIQPPHDKMYGYCKFPKGKGNFSIMMLGNSYVMNLGEHIRAHFNYNYSDYRYVSINEGYGIYADSPISFAGLEVGKKQVEIHKPDLLIIVARYTRAMKTEVEQNDKYVIQMNDVIEFYEKYGSVH</sequence>
<feature type="domain" description="Acyltransferase 3" evidence="2">
    <location>
        <begin position="36"/>
        <end position="175"/>
    </location>
</feature>
<feature type="transmembrane region" description="Helical" evidence="1">
    <location>
        <begin position="241"/>
        <end position="260"/>
    </location>
</feature>
<accession>A0A1I7UKA4</accession>